<evidence type="ECO:0000313" key="1">
    <source>
        <dbReference type="EMBL" id="KAJ0176475.1"/>
    </source>
</evidence>
<proteinExistence type="predicted"/>
<accession>A0ACC1CXW1</accession>
<reference evidence="1 2" key="1">
    <citation type="journal article" date="2021" name="Front. Genet.">
        <title>Chromosome-Level Genome Assembly Reveals Significant Gene Expansion in the Toll and IMD Signaling Pathways of Dendrolimus kikuchii.</title>
        <authorList>
            <person name="Zhou J."/>
            <person name="Wu P."/>
            <person name="Xiong Z."/>
            <person name="Liu N."/>
            <person name="Zhao N."/>
            <person name="Ji M."/>
            <person name="Qiu Y."/>
            <person name="Yang B."/>
        </authorList>
    </citation>
    <scope>NUCLEOTIDE SEQUENCE [LARGE SCALE GENOMIC DNA]</scope>
    <source>
        <strain evidence="1">Ann1</strain>
    </source>
</reference>
<evidence type="ECO:0000313" key="2">
    <source>
        <dbReference type="Proteomes" id="UP000824533"/>
    </source>
</evidence>
<name>A0ACC1CXW1_9NEOP</name>
<sequence>MCMHQNMQTSLSRQSNVWWMSHVTKRLVYTSDNASALPFRGNVASLLGTFPTDSVCTKNATGLYVLLEYSSFMEWSNEKVLEFLKLFQSEPCLWDWRVKGHKNRAIQYNAWRRIKEALQLPVSVQDLKKKKESLMGYYRIHMNRYKKSLESADGTNEVYRTTWFAFEYMDSFLRPLYESNKNTSHTMDNSSDATMSEGSEDEEKPRIRAIKRSNSSLSSNQPSQQRFVKKKYTPEIILAEQQPDEDYNCMESITSRKLRDDCDEYDHFGLMIAAKLRKIDSSFDRESLMNTIQNLVFQSIKKSYTSSQL</sequence>
<keyword evidence="2" id="KW-1185">Reference proteome</keyword>
<organism evidence="1 2">
    <name type="scientific">Dendrolimus kikuchii</name>
    <dbReference type="NCBI Taxonomy" id="765133"/>
    <lineage>
        <taxon>Eukaryota</taxon>
        <taxon>Metazoa</taxon>
        <taxon>Ecdysozoa</taxon>
        <taxon>Arthropoda</taxon>
        <taxon>Hexapoda</taxon>
        <taxon>Insecta</taxon>
        <taxon>Pterygota</taxon>
        <taxon>Neoptera</taxon>
        <taxon>Endopterygota</taxon>
        <taxon>Lepidoptera</taxon>
        <taxon>Glossata</taxon>
        <taxon>Ditrysia</taxon>
        <taxon>Bombycoidea</taxon>
        <taxon>Lasiocampidae</taxon>
        <taxon>Dendrolimus</taxon>
    </lineage>
</organism>
<dbReference type="EMBL" id="CM034399">
    <property type="protein sequence ID" value="KAJ0176475.1"/>
    <property type="molecule type" value="Genomic_DNA"/>
</dbReference>
<comment type="caution">
    <text evidence="1">The sequence shown here is derived from an EMBL/GenBank/DDBJ whole genome shotgun (WGS) entry which is preliminary data.</text>
</comment>
<gene>
    <name evidence="1" type="ORF">K1T71_007654</name>
</gene>
<dbReference type="Proteomes" id="UP000824533">
    <property type="component" value="Linkage Group LG13"/>
</dbReference>
<protein>
    <submittedName>
        <fullName evidence="1">Uncharacterized protein</fullName>
    </submittedName>
</protein>